<dbReference type="GO" id="GO:0012505">
    <property type="term" value="C:endomembrane system"/>
    <property type="evidence" value="ECO:0007669"/>
    <property type="project" value="UniProtKB-SubCell"/>
</dbReference>
<comment type="subcellular location">
    <subcellularLocation>
        <location evidence="1">Endomembrane system</location>
        <topology evidence="1">Multi-pass membrane protein</topology>
    </subcellularLocation>
    <subcellularLocation>
        <location evidence="5">Membrane</location>
        <topology evidence="5">Multi-pass membrane protein</topology>
    </subcellularLocation>
</comment>
<feature type="transmembrane region" description="Helical" evidence="6">
    <location>
        <begin position="341"/>
        <end position="361"/>
    </location>
</feature>
<dbReference type="GO" id="GO:0008137">
    <property type="term" value="F:NADH dehydrogenase (ubiquinone) activity"/>
    <property type="evidence" value="ECO:0007669"/>
    <property type="project" value="InterPro"/>
</dbReference>
<dbReference type="GO" id="GO:0015990">
    <property type="term" value="P:electron transport coupled proton transport"/>
    <property type="evidence" value="ECO:0007669"/>
    <property type="project" value="TreeGrafter"/>
</dbReference>
<protein>
    <submittedName>
        <fullName evidence="9">NADH-quinone oxidoreductase subunit L</fullName>
    </submittedName>
</protein>
<keyword evidence="2 5" id="KW-0812">Transmembrane</keyword>
<feature type="transmembrane region" description="Helical" evidence="6">
    <location>
        <begin position="173"/>
        <end position="193"/>
    </location>
</feature>
<feature type="transmembrane region" description="Helical" evidence="6">
    <location>
        <begin position="275"/>
        <end position="296"/>
    </location>
</feature>
<feature type="transmembrane region" description="Helical" evidence="6">
    <location>
        <begin position="303"/>
        <end position="321"/>
    </location>
</feature>
<dbReference type="GO" id="GO:0016020">
    <property type="term" value="C:membrane"/>
    <property type="evidence" value="ECO:0007669"/>
    <property type="project" value="UniProtKB-SubCell"/>
</dbReference>
<keyword evidence="3 6" id="KW-1133">Transmembrane helix</keyword>
<sequence length="656" mass="69079">MRAVTEHLAQLTVVLPALTAVLALWVGHASRRSTYVVSFLGGLLTLAAAGWLVVHTTRHGTISEATIGPLPVGDQLRIPLQLQVPGWAAIVAVAVALVSLVVQSFARWYLDMDPRYQRFAATVALFTAAMLLVVLSGDVLLTLAGWELMGWCSYLLIGHESERSKARRAAQKAFLVTRVADAPFTIALVGLAVHARSTSIDKIVALPPASVTALLVLLVIGVAGKSAQVPFQDWLPDAMEGPTPASALIHAATMVAAGTVVLTGLHPLLAGSRPALLTLAVLAAISVVLASVLALLQHDLKRLLAWSTIAQVGIMLLAIVVQPATDTTQLGIMHLLGHAMFKALLFLMIGWAAVLAGGTIVERISGVAWRRGELRRRLGIGLLALAGVPPLVGFVSKDLIIDESARQLAATRGLAPTIALVALVLAVPLTAAYCARAWLVLTHPTAVERHGYYDLIEDSETVQDVGLIELLETTPPLGEAEGADLEPATPYDEEAADLTDAGRFGLWILAVLSVVGGLVFFVPALGHLDLAGISPMLIAGGLVAIAAAGLLMRALSVRTVWGDPMSRVPAWLRGSASRGLDMDQAYTTLVAAPVMQASAGVRRLEKLLDRAVGSLAGFATWLGDRSERLHDRSPSRAIAGIAVGLLVVCFLGVGLW</sequence>
<dbReference type="OrthoDB" id="9811798at2"/>
<gene>
    <name evidence="9" type="ORF">SAMN04489750_0194</name>
</gene>
<feature type="transmembrane region" description="Helical" evidence="6">
    <location>
        <begin position="33"/>
        <end position="54"/>
    </location>
</feature>
<dbReference type="InterPro" id="IPR001750">
    <property type="entry name" value="ND/Mrp_TM"/>
</dbReference>
<accession>A0A2Y8ZNN3</accession>
<feature type="transmembrane region" description="Helical" evidence="6">
    <location>
        <begin position="637"/>
        <end position="655"/>
    </location>
</feature>
<evidence type="ECO:0000256" key="2">
    <source>
        <dbReference type="ARBA" id="ARBA00022692"/>
    </source>
</evidence>
<dbReference type="InterPro" id="IPR001516">
    <property type="entry name" value="Proton_antipo_N"/>
</dbReference>
<organism evidence="9 10">
    <name type="scientific">Branchiibius hedensis</name>
    <dbReference type="NCBI Taxonomy" id="672460"/>
    <lineage>
        <taxon>Bacteria</taxon>
        <taxon>Bacillati</taxon>
        <taxon>Actinomycetota</taxon>
        <taxon>Actinomycetes</taxon>
        <taxon>Micrococcales</taxon>
        <taxon>Dermacoccaceae</taxon>
        <taxon>Branchiibius</taxon>
    </lineage>
</organism>
<evidence type="ECO:0000256" key="5">
    <source>
        <dbReference type="RuleBase" id="RU000320"/>
    </source>
</evidence>
<dbReference type="PANTHER" id="PTHR42829:SF2">
    <property type="entry name" value="NADH-UBIQUINONE OXIDOREDUCTASE CHAIN 5"/>
    <property type="match status" value="1"/>
</dbReference>
<dbReference type="Pfam" id="PF00662">
    <property type="entry name" value="Proton_antipo_N"/>
    <property type="match status" value="1"/>
</dbReference>
<dbReference type="RefSeq" id="WP_109683689.1">
    <property type="nucleotide sequence ID" value="NZ_QGDN01000001.1"/>
</dbReference>
<dbReference type="PANTHER" id="PTHR42829">
    <property type="entry name" value="NADH-UBIQUINONE OXIDOREDUCTASE CHAIN 5"/>
    <property type="match status" value="1"/>
</dbReference>
<feature type="transmembrane region" description="Helical" evidence="6">
    <location>
        <begin position="205"/>
        <end position="224"/>
    </location>
</feature>
<dbReference type="GO" id="GO:0042773">
    <property type="term" value="P:ATP synthesis coupled electron transport"/>
    <property type="evidence" value="ECO:0007669"/>
    <property type="project" value="InterPro"/>
</dbReference>
<dbReference type="InterPro" id="IPR003945">
    <property type="entry name" value="NU5C-like"/>
</dbReference>
<dbReference type="Proteomes" id="UP000250028">
    <property type="component" value="Unassembled WGS sequence"/>
</dbReference>
<feature type="domain" description="NADH-Ubiquinone oxidoreductase (complex I) chain 5 N-terminal" evidence="8">
    <location>
        <begin position="73"/>
        <end position="119"/>
    </location>
</feature>
<dbReference type="Pfam" id="PF00361">
    <property type="entry name" value="Proton_antipo_M"/>
    <property type="match status" value="1"/>
</dbReference>
<feature type="transmembrane region" description="Helical" evidence="6">
    <location>
        <begin position="86"/>
        <end position="106"/>
    </location>
</feature>
<name>A0A2Y8ZNN3_9MICO</name>
<feature type="transmembrane region" description="Helical" evidence="6">
    <location>
        <begin position="382"/>
        <end position="401"/>
    </location>
</feature>
<proteinExistence type="predicted"/>
<evidence type="ECO:0000313" key="10">
    <source>
        <dbReference type="Proteomes" id="UP000250028"/>
    </source>
</evidence>
<evidence type="ECO:0000259" key="8">
    <source>
        <dbReference type="Pfam" id="PF00662"/>
    </source>
</evidence>
<keyword evidence="10" id="KW-1185">Reference proteome</keyword>
<feature type="transmembrane region" description="Helical" evidence="6">
    <location>
        <begin position="504"/>
        <end position="526"/>
    </location>
</feature>
<keyword evidence="4 6" id="KW-0472">Membrane</keyword>
<evidence type="ECO:0000256" key="4">
    <source>
        <dbReference type="ARBA" id="ARBA00023136"/>
    </source>
</evidence>
<reference evidence="10" key="1">
    <citation type="submission" date="2016-10" db="EMBL/GenBank/DDBJ databases">
        <authorList>
            <person name="Varghese N."/>
            <person name="Submissions S."/>
        </authorList>
    </citation>
    <scope>NUCLEOTIDE SEQUENCE [LARGE SCALE GENOMIC DNA]</scope>
    <source>
        <strain evidence="10">DSM 22951</strain>
    </source>
</reference>
<evidence type="ECO:0000313" key="9">
    <source>
        <dbReference type="EMBL" id="SSA32928.1"/>
    </source>
</evidence>
<feature type="transmembrane region" description="Helical" evidence="6">
    <location>
        <begin position="413"/>
        <end position="435"/>
    </location>
</feature>
<evidence type="ECO:0000256" key="3">
    <source>
        <dbReference type="ARBA" id="ARBA00022989"/>
    </source>
</evidence>
<feature type="transmembrane region" description="Helical" evidence="6">
    <location>
        <begin position="245"/>
        <end position="269"/>
    </location>
</feature>
<dbReference type="AlphaFoldDB" id="A0A2Y8ZNN3"/>
<evidence type="ECO:0000256" key="6">
    <source>
        <dbReference type="SAM" id="Phobius"/>
    </source>
</evidence>
<dbReference type="EMBL" id="UESZ01000001">
    <property type="protein sequence ID" value="SSA32928.1"/>
    <property type="molecule type" value="Genomic_DNA"/>
</dbReference>
<feature type="transmembrane region" description="Helical" evidence="6">
    <location>
        <begin position="532"/>
        <end position="552"/>
    </location>
</feature>
<feature type="transmembrane region" description="Helical" evidence="6">
    <location>
        <begin position="118"/>
        <end position="141"/>
    </location>
</feature>
<dbReference type="GO" id="GO:0003954">
    <property type="term" value="F:NADH dehydrogenase activity"/>
    <property type="evidence" value="ECO:0007669"/>
    <property type="project" value="TreeGrafter"/>
</dbReference>
<dbReference type="PRINTS" id="PR01434">
    <property type="entry name" value="NADHDHGNASE5"/>
</dbReference>
<evidence type="ECO:0000259" key="7">
    <source>
        <dbReference type="Pfam" id="PF00361"/>
    </source>
</evidence>
<feature type="domain" description="NADH:quinone oxidoreductase/Mrp antiporter transmembrane" evidence="7">
    <location>
        <begin position="136"/>
        <end position="404"/>
    </location>
</feature>
<evidence type="ECO:0000256" key="1">
    <source>
        <dbReference type="ARBA" id="ARBA00004127"/>
    </source>
</evidence>